<keyword evidence="3" id="KW-1185">Reference proteome</keyword>
<feature type="compositionally biased region" description="Basic and acidic residues" evidence="1">
    <location>
        <begin position="1"/>
        <end position="11"/>
    </location>
</feature>
<evidence type="ECO:0000313" key="2">
    <source>
        <dbReference type="EMBL" id="CAA2616244.1"/>
    </source>
</evidence>
<dbReference type="AlphaFoldDB" id="A0A7I8IDM9"/>
<protein>
    <submittedName>
        <fullName evidence="2">Uncharacterized protein</fullName>
    </submittedName>
</protein>
<dbReference type="Proteomes" id="UP001189122">
    <property type="component" value="Unassembled WGS sequence"/>
</dbReference>
<dbReference type="EMBL" id="LR743589">
    <property type="protein sequence ID" value="CAA2616244.1"/>
    <property type="molecule type" value="Genomic_DNA"/>
</dbReference>
<evidence type="ECO:0000313" key="3">
    <source>
        <dbReference type="Proteomes" id="UP001189122"/>
    </source>
</evidence>
<name>A0A7I8IDM9_SPIIN</name>
<gene>
    <name evidence="2" type="ORF">SI7747_02002467</name>
</gene>
<accession>A0A7I8IDM9</accession>
<sequence length="54" mass="6181">MTSAPDERESGGNKVPPDDSYESDYRRFRSFILKSAQQEEALHHICPCSRLLPD</sequence>
<feature type="region of interest" description="Disordered" evidence="1">
    <location>
        <begin position="1"/>
        <end position="22"/>
    </location>
</feature>
<proteinExistence type="predicted"/>
<reference evidence="2 3" key="1">
    <citation type="submission" date="2019-12" db="EMBL/GenBank/DDBJ databases">
        <authorList>
            <person name="Scholz U."/>
            <person name="Mascher M."/>
            <person name="Fiebig A."/>
        </authorList>
    </citation>
    <scope>NUCLEOTIDE SEQUENCE</scope>
</reference>
<evidence type="ECO:0000256" key="1">
    <source>
        <dbReference type="SAM" id="MobiDB-lite"/>
    </source>
</evidence>
<organism evidence="2">
    <name type="scientific">Spirodela intermedia</name>
    <name type="common">Intermediate duckweed</name>
    <dbReference type="NCBI Taxonomy" id="51605"/>
    <lineage>
        <taxon>Eukaryota</taxon>
        <taxon>Viridiplantae</taxon>
        <taxon>Streptophyta</taxon>
        <taxon>Embryophyta</taxon>
        <taxon>Tracheophyta</taxon>
        <taxon>Spermatophyta</taxon>
        <taxon>Magnoliopsida</taxon>
        <taxon>Liliopsida</taxon>
        <taxon>Araceae</taxon>
        <taxon>Lemnoideae</taxon>
        <taxon>Spirodela</taxon>
    </lineage>
</organism>
<dbReference type="EMBL" id="CACRZD030000002">
    <property type="protein sequence ID" value="CAA6655927.1"/>
    <property type="molecule type" value="Genomic_DNA"/>
</dbReference>